<evidence type="ECO:0000256" key="1">
    <source>
        <dbReference type="SAM" id="Phobius"/>
    </source>
</evidence>
<feature type="transmembrane region" description="Helical" evidence="1">
    <location>
        <begin position="29"/>
        <end position="56"/>
    </location>
</feature>
<reference evidence="2" key="1">
    <citation type="journal article" date="2023" name="Plant J.">
        <title>Genome sequences and population genomics provide insights into the demographic history, inbreeding, and mutation load of two 'living fossil' tree species of Dipteronia.</title>
        <authorList>
            <person name="Feng Y."/>
            <person name="Comes H.P."/>
            <person name="Chen J."/>
            <person name="Zhu S."/>
            <person name="Lu R."/>
            <person name="Zhang X."/>
            <person name="Li P."/>
            <person name="Qiu J."/>
            <person name="Olsen K.M."/>
            <person name="Qiu Y."/>
        </authorList>
    </citation>
    <scope>NUCLEOTIDE SEQUENCE</scope>
    <source>
        <strain evidence="2">NBL</strain>
    </source>
</reference>
<dbReference type="EMBL" id="JANJYJ010000006">
    <property type="protein sequence ID" value="KAK3206085.1"/>
    <property type="molecule type" value="Genomic_DNA"/>
</dbReference>
<evidence type="ECO:0000313" key="2">
    <source>
        <dbReference type="EMBL" id="KAK3206085.1"/>
    </source>
</evidence>
<accession>A0AAE0A8M3</accession>
<dbReference type="PANTHER" id="PTHR11697">
    <property type="entry name" value="GENERAL TRANSCRIPTION FACTOR 2-RELATED ZINC FINGER PROTEIN"/>
    <property type="match status" value="1"/>
</dbReference>
<keyword evidence="1" id="KW-0812">Transmembrane</keyword>
<dbReference type="InterPro" id="IPR055298">
    <property type="entry name" value="AtLOH3-like"/>
</dbReference>
<keyword evidence="1" id="KW-1133">Transmembrane helix</keyword>
<dbReference type="PANTHER" id="PTHR11697:SF230">
    <property type="entry name" value="ZINC FINGER, MYM DOMAIN CONTAINING 1"/>
    <property type="match status" value="1"/>
</dbReference>
<organism evidence="2 3">
    <name type="scientific">Dipteronia sinensis</name>
    <dbReference type="NCBI Taxonomy" id="43782"/>
    <lineage>
        <taxon>Eukaryota</taxon>
        <taxon>Viridiplantae</taxon>
        <taxon>Streptophyta</taxon>
        <taxon>Embryophyta</taxon>
        <taxon>Tracheophyta</taxon>
        <taxon>Spermatophyta</taxon>
        <taxon>Magnoliopsida</taxon>
        <taxon>eudicotyledons</taxon>
        <taxon>Gunneridae</taxon>
        <taxon>Pentapetalae</taxon>
        <taxon>rosids</taxon>
        <taxon>malvids</taxon>
        <taxon>Sapindales</taxon>
        <taxon>Sapindaceae</taxon>
        <taxon>Hippocastanoideae</taxon>
        <taxon>Acereae</taxon>
        <taxon>Dipteronia</taxon>
    </lineage>
</organism>
<keyword evidence="3" id="KW-1185">Reference proteome</keyword>
<protein>
    <recommendedName>
        <fullName evidence="4">HAT C-terminal dimerisation domain-containing protein</fullName>
    </recommendedName>
</protein>
<evidence type="ECO:0000313" key="3">
    <source>
        <dbReference type="Proteomes" id="UP001281410"/>
    </source>
</evidence>
<gene>
    <name evidence="2" type="ORF">Dsin_020131</name>
</gene>
<dbReference type="Proteomes" id="UP001281410">
    <property type="component" value="Unassembled WGS sequence"/>
</dbReference>
<evidence type="ECO:0008006" key="4">
    <source>
        <dbReference type="Google" id="ProtNLM"/>
    </source>
</evidence>
<name>A0AAE0A8M3_9ROSI</name>
<keyword evidence="1" id="KW-0472">Membrane</keyword>
<dbReference type="AlphaFoldDB" id="A0AAE0A8M3"/>
<feature type="transmembrane region" description="Helical" evidence="1">
    <location>
        <begin position="105"/>
        <end position="125"/>
    </location>
</feature>
<comment type="caution">
    <text evidence="2">The sequence shown here is derived from an EMBL/GenBank/DDBJ whole genome shotgun (WGS) entry which is preliminary data.</text>
</comment>
<sequence>MCPDIEFLELNGLIDQAQKMVEKKKVFPLIYMLLTLTLLLPVATATIEIVFSAMNIMKTNLRKRMRNVWLNESFLAYVEKNIFYTIDREIIIQRFQNMKSIRGKLHLCIVCAFFNVDFLVFISFLV</sequence>
<proteinExistence type="predicted"/>